<sequence length="277" mass="29733">MSEVTPVYGIEATLEWPELQVVPKVTIACKTDLGLVRENNEDKFEYFLPEDSARLAARGLLFVVCDGMGGHEAGQIASELASKRFIEGYMSNASPSAAVALRDAVKSANRIVYDVATAIPSRRGMGTTLSALALVQRSAWVAQVGDSRVYRLREGELEALTTDHTWVQETVDSGAMTQEEAEAHPYRHMLTRAIGTDRNVEPDVLEFDLLPGDVFLLCSDGLTNHVPENVIAERLGLEGVSDACASLIQQALAGGGSDNATALVVRVDSLESIAGDA</sequence>
<dbReference type="PROSITE" id="PS51746">
    <property type="entry name" value="PPM_2"/>
    <property type="match status" value="1"/>
</dbReference>
<feature type="domain" description="PPM-type phosphatase" evidence="1">
    <location>
        <begin position="26"/>
        <end position="267"/>
    </location>
</feature>
<organism evidence="2 3">
    <name type="scientific">Candidatus Nitrosymbiomonas proteolyticus</name>
    <dbReference type="NCBI Taxonomy" id="2608984"/>
    <lineage>
        <taxon>Bacteria</taxon>
        <taxon>Bacillati</taxon>
        <taxon>Armatimonadota</taxon>
        <taxon>Armatimonadota incertae sedis</taxon>
        <taxon>Candidatus Nitrosymbiomonas</taxon>
    </lineage>
</organism>
<dbReference type="PANTHER" id="PTHR47992">
    <property type="entry name" value="PROTEIN PHOSPHATASE"/>
    <property type="match status" value="1"/>
</dbReference>
<dbReference type="KEGG" id="npy:NPRO_12010"/>
<protein>
    <submittedName>
        <fullName evidence="2">Stp1/IreP family PP2C-type Ser/Thr phosphatase</fullName>
    </submittedName>
</protein>
<evidence type="ECO:0000259" key="1">
    <source>
        <dbReference type="PROSITE" id="PS51746"/>
    </source>
</evidence>
<evidence type="ECO:0000313" key="3">
    <source>
        <dbReference type="Proteomes" id="UP000662873"/>
    </source>
</evidence>
<reference evidence="2" key="1">
    <citation type="journal article" name="DNA Res.">
        <title>The physiological potential of anammox bacteria as revealed by their core genome structure.</title>
        <authorList>
            <person name="Okubo T."/>
            <person name="Toyoda A."/>
            <person name="Fukuhara K."/>
            <person name="Uchiyama I."/>
            <person name="Harigaya Y."/>
            <person name="Kuroiwa M."/>
            <person name="Suzuki T."/>
            <person name="Murakami Y."/>
            <person name="Suwa Y."/>
            <person name="Takami H."/>
        </authorList>
    </citation>
    <scope>NUCLEOTIDE SEQUENCE</scope>
    <source>
        <strain evidence="2">317325-2</strain>
    </source>
</reference>
<dbReference type="InterPro" id="IPR036457">
    <property type="entry name" value="PPM-type-like_dom_sf"/>
</dbReference>
<dbReference type="NCBIfam" id="NF033484">
    <property type="entry name" value="Stp1_PP2C_phos"/>
    <property type="match status" value="1"/>
</dbReference>
<dbReference type="SMART" id="SM00331">
    <property type="entry name" value="PP2C_SIG"/>
    <property type="match status" value="1"/>
</dbReference>
<dbReference type="SUPFAM" id="SSF81606">
    <property type="entry name" value="PP2C-like"/>
    <property type="match status" value="1"/>
</dbReference>
<dbReference type="Gene3D" id="3.60.40.10">
    <property type="entry name" value="PPM-type phosphatase domain"/>
    <property type="match status" value="1"/>
</dbReference>
<evidence type="ECO:0000313" key="2">
    <source>
        <dbReference type="EMBL" id="BBO23606.1"/>
    </source>
</evidence>
<dbReference type="InterPro" id="IPR001932">
    <property type="entry name" value="PPM-type_phosphatase-like_dom"/>
</dbReference>
<accession>A0A809S4J1</accession>
<dbReference type="EMBL" id="AP021858">
    <property type="protein sequence ID" value="BBO23606.1"/>
    <property type="molecule type" value="Genomic_DNA"/>
</dbReference>
<dbReference type="InterPro" id="IPR015655">
    <property type="entry name" value="PP2C"/>
</dbReference>
<dbReference type="AlphaFoldDB" id="A0A809S4J1"/>
<dbReference type="Proteomes" id="UP000662873">
    <property type="component" value="Chromosome"/>
</dbReference>
<dbReference type="CDD" id="cd00143">
    <property type="entry name" value="PP2Cc"/>
    <property type="match status" value="1"/>
</dbReference>
<dbReference type="SMART" id="SM00332">
    <property type="entry name" value="PP2Cc"/>
    <property type="match status" value="1"/>
</dbReference>
<gene>
    <name evidence="2" type="ORF">NPRO_12010</name>
</gene>
<dbReference type="GO" id="GO:0004722">
    <property type="term" value="F:protein serine/threonine phosphatase activity"/>
    <property type="evidence" value="ECO:0007669"/>
    <property type="project" value="InterPro"/>
</dbReference>
<dbReference type="Pfam" id="PF13672">
    <property type="entry name" value="PP2C_2"/>
    <property type="match status" value="1"/>
</dbReference>
<name>A0A809S4J1_9BACT</name>
<proteinExistence type="predicted"/>